<evidence type="ECO:0000256" key="6">
    <source>
        <dbReference type="PROSITE-ProRule" id="PRU01362"/>
    </source>
</evidence>
<dbReference type="InterPro" id="IPR029494">
    <property type="entry name" value="DarT"/>
</dbReference>
<keyword evidence="9" id="KW-1185">Reference proteome</keyword>
<evidence type="ECO:0000313" key="8">
    <source>
        <dbReference type="EMBL" id="BDS09584.1"/>
    </source>
</evidence>
<keyword evidence="3 6" id="KW-0808">Transferase</keyword>
<dbReference type="GO" id="GO:0016757">
    <property type="term" value="F:glycosyltransferase activity"/>
    <property type="evidence" value="ECO:0007669"/>
    <property type="project" value="UniProtKB-UniRule"/>
</dbReference>
<evidence type="ECO:0000256" key="4">
    <source>
        <dbReference type="ARBA" id="ARBA00022695"/>
    </source>
</evidence>
<dbReference type="PROSITE" id="PS52018">
    <property type="entry name" value="DART"/>
    <property type="match status" value="1"/>
</dbReference>
<sequence>MNNSIHFLEYYNDNDYLKLCNYLKTQLISVRRFLLFINSDTGISPEVSINKLYKKIFSHELTQKHISFEIKRIHNSSIALSKVNRIPKDYLNSNLHLTIKFSNSEILELDELYNNMLYKVIRFYKYLYSSIHKYLSNKLINLLPPTNKPDPKLDKYTNKIKEINQEIHQFIESNGDRFILSERDKLPEVYRAKLPFNGLFHMTSYKNLSSILKLGLLSHKKAHNNNHITEDISNQEVNLKRNRYVKSIDRNIHDLVPLYINPQNPMLKSLKNKEVWDDLVFLRVNPDIIIDDTAFFSNGNAAWDGAKFFSSTKDLKKLNWRVLRQPVLIDTDKIKKYRCSEVLVDEKIPMYYVDEIYLKDEKLLQKVIELFPNHLGIKIALNPEIFVIPN</sequence>
<keyword evidence="2 6" id="KW-0328">Glycosyltransferase</keyword>
<feature type="domain" description="DarT" evidence="7">
    <location>
        <begin position="197"/>
        <end position="390"/>
    </location>
</feature>
<keyword evidence="4 6" id="KW-0548">Nucleotidyltransferase</keyword>
<feature type="binding site" evidence="6">
    <location>
        <begin position="201"/>
        <end position="203"/>
    </location>
    <ligand>
        <name>NAD(+)</name>
        <dbReference type="ChEBI" id="CHEBI:57540"/>
    </ligand>
</feature>
<dbReference type="GO" id="GO:0003677">
    <property type="term" value="F:DNA binding"/>
    <property type="evidence" value="ECO:0007669"/>
    <property type="project" value="UniProtKB-UniRule"/>
</dbReference>
<keyword evidence="5 6" id="KW-0238">DNA-binding</keyword>
<feature type="active site" evidence="6">
    <location>
        <position position="341"/>
    </location>
</feature>
<evidence type="ECO:0000259" key="7">
    <source>
        <dbReference type="PROSITE" id="PS52018"/>
    </source>
</evidence>
<protein>
    <submittedName>
        <fullName evidence="8">DUF4433 domain-containing protein</fullName>
    </submittedName>
</protein>
<reference evidence="8" key="1">
    <citation type="submission" date="2022-09" db="EMBL/GenBank/DDBJ databases">
        <title>Aureispira anguillicida sp. nov., isolated from Leptocephalus of Japanese eel Anguilla japonica.</title>
        <authorList>
            <person name="Yuasa K."/>
            <person name="Mekata T."/>
            <person name="Ikunari K."/>
        </authorList>
    </citation>
    <scope>NUCLEOTIDE SEQUENCE</scope>
    <source>
        <strain evidence="8">EL160426</strain>
    </source>
</reference>
<gene>
    <name evidence="8" type="ORF">AsAng_0002880</name>
</gene>
<evidence type="ECO:0000256" key="5">
    <source>
        <dbReference type="ARBA" id="ARBA00023125"/>
    </source>
</evidence>
<name>A0A915Y9X0_9BACT</name>
<comment type="catalytic activity">
    <reaction evidence="6">
        <text>a thymidine in DNA + NAD(+) = an N-(ADP-alpha-D-ribosyl)-thymidine in DNA + nicotinamide + H(+)</text>
        <dbReference type="Rhea" id="RHEA:71651"/>
        <dbReference type="Rhea" id="RHEA-COMP:13556"/>
        <dbReference type="Rhea" id="RHEA-COMP:18051"/>
        <dbReference type="ChEBI" id="CHEBI:15378"/>
        <dbReference type="ChEBI" id="CHEBI:17154"/>
        <dbReference type="ChEBI" id="CHEBI:57540"/>
        <dbReference type="ChEBI" id="CHEBI:137386"/>
        <dbReference type="ChEBI" id="CHEBI:191199"/>
    </reaction>
</comment>
<dbReference type="GO" id="GO:0016779">
    <property type="term" value="F:nucleotidyltransferase activity"/>
    <property type="evidence" value="ECO:0007669"/>
    <property type="project" value="UniProtKB-UniRule"/>
</dbReference>
<proteinExistence type="inferred from homology"/>
<dbReference type="KEGG" id="aup:AsAng_0002880"/>
<evidence type="ECO:0000256" key="1">
    <source>
        <dbReference type="ARBA" id="ARBA00022649"/>
    </source>
</evidence>
<evidence type="ECO:0000313" key="9">
    <source>
        <dbReference type="Proteomes" id="UP001060919"/>
    </source>
</evidence>
<feature type="active site" description="Proton acceptor" evidence="6">
    <location>
        <position position="241"/>
    </location>
</feature>
<feature type="binding site" evidence="6">
    <location>
        <position position="241"/>
    </location>
    <ligand>
        <name>NAD(+)</name>
        <dbReference type="ChEBI" id="CHEBI:57540"/>
    </ligand>
</feature>
<dbReference type="EMBL" id="AP026867">
    <property type="protein sequence ID" value="BDS09584.1"/>
    <property type="molecule type" value="Genomic_DNA"/>
</dbReference>
<accession>A0A915Y9X0</accession>
<evidence type="ECO:0000256" key="3">
    <source>
        <dbReference type="ARBA" id="ARBA00022679"/>
    </source>
</evidence>
<keyword evidence="1 6" id="KW-1277">Toxin-antitoxin system</keyword>
<evidence type="ECO:0000256" key="2">
    <source>
        <dbReference type="ARBA" id="ARBA00022676"/>
    </source>
</evidence>
<dbReference type="AlphaFoldDB" id="A0A915Y9X0"/>
<organism evidence="8 9">
    <name type="scientific">Aureispira anguillae</name>
    <dbReference type="NCBI Taxonomy" id="2864201"/>
    <lineage>
        <taxon>Bacteria</taxon>
        <taxon>Pseudomonadati</taxon>
        <taxon>Bacteroidota</taxon>
        <taxon>Saprospiria</taxon>
        <taxon>Saprospirales</taxon>
        <taxon>Saprospiraceae</taxon>
        <taxon>Aureispira</taxon>
    </lineage>
</organism>
<comment type="caution">
    <text evidence="6">Lacks conserved residue(s) required for the propagation of feature annotation.</text>
</comment>
<comment type="similarity">
    <text evidence="6">Belongs to the DarT ADP-ribosyltransferase family.</text>
</comment>
<dbReference type="Proteomes" id="UP001060919">
    <property type="component" value="Chromosome"/>
</dbReference>
<dbReference type="Pfam" id="PF14487">
    <property type="entry name" value="DarT"/>
    <property type="match status" value="1"/>
</dbReference>